<feature type="transmembrane region" description="Helical" evidence="2">
    <location>
        <begin position="461"/>
        <end position="484"/>
    </location>
</feature>
<evidence type="ECO:0000256" key="1">
    <source>
        <dbReference type="SAM" id="MobiDB-lite"/>
    </source>
</evidence>
<feature type="transmembrane region" description="Helical" evidence="2">
    <location>
        <begin position="226"/>
        <end position="245"/>
    </location>
</feature>
<proteinExistence type="predicted"/>
<sequence length="627" mass="65055">MGYTNDDGQWVSLAGWAGSAGLGLALGLGLLYLVLRGTAWSPGRGDPVRAVRTHAMITALIALFASGASGLSRLATAEEYAVFGHGAFPVTTQTEGETVRTITTAPVPGLSWVEGLGTVLGPVLGFALVYVVAQYTWPRQSGAVRTARLRDRRPSDLLPRYLTAFTALLLVAAVGLVALSWTAPGVDARQVDERWGAGEPGSAEWDQGYGGENSWFEPGVRAGADIAPWLLLAVVLVVLAFVVVLRTIARRPILGGLHPHDDDLVRRIAVNRALRTTAVIALGIGQAGFNAWAVADAARALQAADSYSTPFMPWLGLASVLAMLILLFWRSPYVSQLGSHTAPGLEGYDAGRSPRNAGSPARFDAPSRPGTARAVLRLRLDGATLAWMLAVPSGVLVAFFLWAAPADGDAQWSMLLWSALPCAAALLILGLTELGVRRGHCPAPGTDGGAVTTGSPSRWPLLALGLAVLLATVWCVLCTVTPAFQTAQAAELAGALAATTAGFALLSLALARLAVRRPALGRATAAQDAAIRAGGANRVLAVGAAGVFAVTAAALIAGVQVWNGFITSAVFDPGVNDLPDGLLLTRTLLLFALFSLIVVCVIAPAPEVPGVATRPSRAGDALETSRP</sequence>
<gene>
    <name evidence="3" type="ORF">ABDK96_07750</name>
</gene>
<keyword evidence="4" id="KW-1185">Reference proteome</keyword>
<feature type="transmembrane region" description="Helical" evidence="2">
    <location>
        <begin position="116"/>
        <end position="137"/>
    </location>
</feature>
<accession>A0ABV0IHV3</accession>
<feature type="transmembrane region" description="Helical" evidence="2">
    <location>
        <begin position="311"/>
        <end position="329"/>
    </location>
</feature>
<feature type="transmembrane region" description="Helical" evidence="2">
    <location>
        <begin position="410"/>
        <end position="431"/>
    </location>
</feature>
<feature type="region of interest" description="Disordered" evidence="1">
    <location>
        <begin position="345"/>
        <end position="366"/>
    </location>
</feature>
<dbReference type="EMBL" id="JBDXMX010000003">
    <property type="protein sequence ID" value="MEO9247568.1"/>
    <property type="molecule type" value="Genomic_DNA"/>
</dbReference>
<keyword evidence="2" id="KW-0812">Transmembrane</keyword>
<organism evidence="3 4">
    <name type="scientific">Citricoccus nitrophenolicus</name>
    <dbReference type="NCBI Taxonomy" id="863575"/>
    <lineage>
        <taxon>Bacteria</taxon>
        <taxon>Bacillati</taxon>
        <taxon>Actinomycetota</taxon>
        <taxon>Actinomycetes</taxon>
        <taxon>Micrococcales</taxon>
        <taxon>Micrococcaceae</taxon>
        <taxon>Citricoccus</taxon>
    </lineage>
</organism>
<reference evidence="3 4" key="1">
    <citation type="submission" date="2024-05" db="EMBL/GenBank/DDBJ databases">
        <authorList>
            <person name="Yi C."/>
        </authorList>
    </citation>
    <scope>NUCLEOTIDE SEQUENCE [LARGE SCALE GENOMIC DNA]</scope>
    <source>
        <strain evidence="3 4">XS13</strain>
    </source>
</reference>
<evidence type="ECO:0000313" key="4">
    <source>
        <dbReference type="Proteomes" id="UP001484097"/>
    </source>
</evidence>
<feature type="transmembrane region" description="Helical" evidence="2">
    <location>
        <begin position="582"/>
        <end position="605"/>
    </location>
</feature>
<dbReference type="RefSeq" id="WP_347920245.1">
    <property type="nucleotide sequence ID" value="NZ_JBDXMX010000003.1"/>
</dbReference>
<keyword evidence="2" id="KW-1133">Transmembrane helix</keyword>
<feature type="transmembrane region" description="Helical" evidence="2">
    <location>
        <begin position="55"/>
        <end position="75"/>
    </location>
</feature>
<feature type="transmembrane region" description="Helical" evidence="2">
    <location>
        <begin position="158"/>
        <end position="181"/>
    </location>
</feature>
<protein>
    <submittedName>
        <fullName evidence="3">Uncharacterized protein</fullName>
    </submittedName>
</protein>
<dbReference type="Proteomes" id="UP001484097">
    <property type="component" value="Unassembled WGS sequence"/>
</dbReference>
<feature type="transmembrane region" description="Helical" evidence="2">
    <location>
        <begin position="385"/>
        <end position="404"/>
    </location>
</feature>
<feature type="transmembrane region" description="Helical" evidence="2">
    <location>
        <begin position="276"/>
        <end position="295"/>
    </location>
</feature>
<evidence type="ECO:0000256" key="2">
    <source>
        <dbReference type="SAM" id="Phobius"/>
    </source>
</evidence>
<name>A0ABV0IHV3_9MICC</name>
<feature type="transmembrane region" description="Helical" evidence="2">
    <location>
        <begin position="13"/>
        <end position="35"/>
    </location>
</feature>
<keyword evidence="2" id="KW-0472">Membrane</keyword>
<evidence type="ECO:0000313" key="3">
    <source>
        <dbReference type="EMBL" id="MEO9247568.1"/>
    </source>
</evidence>
<feature type="transmembrane region" description="Helical" evidence="2">
    <location>
        <begin position="496"/>
        <end position="515"/>
    </location>
</feature>
<comment type="caution">
    <text evidence="3">The sequence shown here is derived from an EMBL/GenBank/DDBJ whole genome shotgun (WGS) entry which is preliminary data.</text>
</comment>
<feature type="transmembrane region" description="Helical" evidence="2">
    <location>
        <begin position="536"/>
        <end position="562"/>
    </location>
</feature>